<protein>
    <submittedName>
        <fullName evidence="2">Nodulation protein NodN</fullName>
    </submittedName>
</protein>
<dbReference type="PANTHER" id="PTHR42993:SF1">
    <property type="entry name" value="MAOC-LIKE DEHYDRATASE DOMAIN-CONTAINING PROTEIN"/>
    <property type="match status" value="1"/>
</dbReference>
<dbReference type="RefSeq" id="WP_189437892.1">
    <property type="nucleotide sequence ID" value="NZ_BMXE01000006.1"/>
</dbReference>
<name>A0ABQ3EIH7_9HYPH</name>
<proteinExistence type="predicted"/>
<gene>
    <name evidence="2" type="primary">nodN</name>
    <name evidence="2" type="ORF">GCM10007094_32970</name>
</gene>
<evidence type="ECO:0000259" key="1">
    <source>
        <dbReference type="Pfam" id="PF01575"/>
    </source>
</evidence>
<feature type="domain" description="MaoC-like" evidence="1">
    <location>
        <begin position="9"/>
        <end position="114"/>
    </location>
</feature>
<dbReference type="InterPro" id="IPR039375">
    <property type="entry name" value="NodN-like"/>
</dbReference>
<dbReference type="Gene3D" id="3.10.129.10">
    <property type="entry name" value="Hotdog Thioesterase"/>
    <property type="match status" value="1"/>
</dbReference>
<dbReference type="PANTHER" id="PTHR42993">
    <property type="entry name" value="MAOC-LIKE DEHYDRATASE DOMAIN-CONTAINING PROTEIN"/>
    <property type="match status" value="1"/>
</dbReference>
<dbReference type="InterPro" id="IPR029069">
    <property type="entry name" value="HotDog_dom_sf"/>
</dbReference>
<reference evidence="3" key="1">
    <citation type="journal article" date="2019" name="Int. J. Syst. Evol. Microbiol.">
        <title>The Global Catalogue of Microorganisms (GCM) 10K type strain sequencing project: providing services to taxonomists for standard genome sequencing and annotation.</title>
        <authorList>
            <consortium name="The Broad Institute Genomics Platform"/>
            <consortium name="The Broad Institute Genome Sequencing Center for Infectious Disease"/>
            <person name="Wu L."/>
            <person name="Ma J."/>
        </authorList>
    </citation>
    <scope>NUCLEOTIDE SEQUENCE [LARGE SCALE GENOMIC DNA]</scope>
    <source>
        <strain evidence="3">KCTC 12861</strain>
    </source>
</reference>
<accession>A0ABQ3EIH7</accession>
<sequence>MELTVEELESKVGQQVGLSDWVTVDQEMISAFGKLTFDEQFIHMDPERAKAETPFGGTIAHGFLTLSLASKFAVEALPVVRGRTMGINYGFNKIRFLHPVASGKRIRGRFTLDTLTRKGDGQILQEFGLAIEIEGVESPALVAKWLTMTYFEEVSA</sequence>
<dbReference type="CDD" id="cd03450">
    <property type="entry name" value="NodN"/>
    <property type="match status" value="1"/>
</dbReference>
<evidence type="ECO:0000313" key="2">
    <source>
        <dbReference type="EMBL" id="GHB40943.1"/>
    </source>
</evidence>
<organism evidence="2 3">
    <name type="scientific">Pseudovibrio japonicus</name>
    <dbReference type="NCBI Taxonomy" id="366534"/>
    <lineage>
        <taxon>Bacteria</taxon>
        <taxon>Pseudomonadati</taxon>
        <taxon>Pseudomonadota</taxon>
        <taxon>Alphaproteobacteria</taxon>
        <taxon>Hyphomicrobiales</taxon>
        <taxon>Stappiaceae</taxon>
        <taxon>Pseudovibrio</taxon>
    </lineage>
</organism>
<dbReference type="InterPro" id="IPR002539">
    <property type="entry name" value="MaoC-like_dom"/>
</dbReference>
<keyword evidence="3" id="KW-1185">Reference proteome</keyword>
<dbReference type="Pfam" id="PF01575">
    <property type="entry name" value="MaoC_dehydratas"/>
    <property type="match status" value="1"/>
</dbReference>
<comment type="caution">
    <text evidence="2">The sequence shown here is derived from an EMBL/GenBank/DDBJ whole genome shotgun (WGS) entry which is preliminary data.</text>
</comment>
<evidence type="ECO:0000313" key="3">
    <source>
        <dbReference type="Proteomes" id="UP000637980"/>
    </source>
</evidence>
<dbReference type="SUPFAM" id="SSF54637">
    <property type="entry name" value="Thioesterase/thiol ester dehydrase-isomerase"/>
    <property type="match status" value="1"/>
</dbReference>
<dbReference type="Proteomes" id="UP000637980">
    <property type="component" value="Unassembled WGS sequence"/>
</dbReference>
<dbReference type="EMBL" id="BMXE01000006">
    <property type="protein sequence ID" value="GHB40943.1"/>
    <property type="molecule type" value="Genomic_DNA"/>
</dbReference>